<keyword evidence="1" id="KW-0472">Membrane</keyword>
<evidence type="ECO:0000313" key="2">
    <source>
        <dbReference type="EMBL" id="CAD9105519.1"/>
    </source>
</evidence>
<feature type="transmembrane region" description="Helical" evidence="1">
    <location>
        <begin position="71"/>
        <end position="89"/>
    </location>
</feature>
<dbReference type="SUPFAM" id="SSF50998">
    <property type="entry name" value="Quinoprotein alcohol dehydrogenase-like"/>
    <property type="match status" value="1"/>
</dbReference>
<dbReference type="Gene3D" id="2.130.10.10">
    <property type="entry name" value="YVTN repeat-like/Quinoprotein amine dehydrogenase"/>
    <property type="match status" value="1"/>
</dbReference>
<organism evidence="2">
    <name type="scientific">Alexandrium catenella</name>
    <name type="common">Red tide dinoflagellate</name>
    <name type="synonym">Gonyaulax catenella</name>
    <dbReference type="NCBI Taxonomy" id="2925"/>
    <lineage>
        <taxon>Eukaryota</taxon>
        <taxon>Sar</taxon>
        <taxon>Alveolata</taxon>
        <taxon>Dinophyceae</taxon>
        <taxon>Gonyaulacales</taxon>
        <taxon>Pyrocystaceae</taxon>
        <taxon>Alexandrium</taxon>
    </lineage>
</organism>
<gene>
    <name evidence="2" type="ORF">ACAT0790_LOCUS9596</name>
</gene>
<keyword evidence="1" id="KW-1133">Transmembrane helix</keyword>
<proteinExistence type="predicted"/>
<keyword evidence="1" id="KW-0812">Transmembrane</keyword>
<protein>
    <submittedName>
        <fullName evidence="2">Uncharacterized protein</fullName>
    </submittedName>
</protein>
<name>A0A7S1PWP5_ALECA</name>
<dbReference type="InterPro" id="IPR011047">
    <property type="entry name" value="Quinoprotein_ADH-like_sf"/>
</dbReference>
<accession>A0A7S1PWP5</accession>
<feature type="transmembrane region" description="Helical" evidence="1">
    <location>
        <begin position="34"/>
        <end position="59"/>
    </location>
</feature>
<dbReference type="AlphaFoldDB" id="A0A7S1PWP5"/>
<dbReference type="EMBL" id="HBGE01016185">
    <property type="protein sequence ID" value="CAD9105519.1"/>
    <property type="molecule type" value="Transcribed_RNA"/>
</dbReference>
<reference evidence="2" key="1">
    <citation type="submission" date="2021-01" db="EMBL/GenBank/DDBJ databases">
        <authorList>
            <person name="Corre E."/>
            <person name="Pelletier E."/>
            <person name="Niang G."/>
            <person name="Scheremetjew M."/>
            <person name="Finn R."/>
            <person name="Kale V."/>
            <person name="Holt S."/>
            <person name="Cochrane G."/>
            <person name="Meng A."/>
            <person name="Brown T."/>
            <person name="Cohen L."/>
        </authorList>
    </citation>
    <scope>NUCLEOTIDE SEQUENCE</scope>
    <source>
        <strain evidence="2">OF101</strain>
    </source>
</reference>
<dbReference type="InterPro" id="IPR015943">
    <property type="entry name" value="WD40/YVTN_repeat-like_dom_sf"/>
</dbReference>
<evidence type="ECO:0000256" key="1">
    <source>
        <dbReference type="SAM" id="Phobius"/>
    </source>
</evidence>
<sequence>MEVNQAVAVAKLAGSERLSVVAGIGKNPMLPASLYVALIFFAANAVAMCACGCCCCFRACNRKRVGFCRKLLLLLLIMALQVPFCYFYHHLSVAWEAKPWWLFFGLPLPAAMVALDAETGETRWSYTPPPFRKPACEGDEAMLLPRLYNIFVHKKPGDPICLPDNWAQTVVDAAGTTFGGHQDGYLYAVRDADGSGTIEPEREVSRYYVGAAFQASQAIAPGILAVAPCGGGLFVWGD</sequence>